<feature type="binding site" evidence="3">
    <location>
        <begin position="346"/>
        <end position="350"/>
    </location>
    <ligand>
        <name>ATP</name>
        <dbReference type="ChEBI" id="CHEBI:30616"/>
    </ligand>
</feature>
<dbReference type="Pfam" id="PF14490">
    <property type="entry name" value="HHH_RecD2"/>
    <property type="match status" value="1"/>
</dbReference>
<dbReference type="Gene3D" id="3.40.50.300">
    <property type="entry name" value="P-loop containing nucleotide triphosphate hydrolases"/>
    <property type="match status" value="2"/>
</dbReference>
<dbReference type="CDD" id="cd17933">
    <property type="entry name" value="DEXSc_RecD-like"/>
    <property type="match status" value="1"/>
</dbReference>
<dbReference type="InterPro" id="IPR055446">
    <property type="entry name" value="RecD2_N_OB"/>
</dbReference>
<dbReference type="EMBL" id="JAUDCG010000003">
    <property type="protein sequence ID" value="MDM8156189.1"/>
    <property type="molecule type" value="Genomic_DNA"/>
</dbReference>
<comment type="caution">
    <text evidence="8">The sequence shown here is derived from an EMBL/GenBank/DDBJ whole genome shotgun (WGS) entry which is preliminary data.</text>
</comment>
<evidence type="ECO:0000313" key="8">
    <source>
        <dbReference type="EMBL" id="MDM8156189.1"/>
    </source>
</evidence>
<evidence type="ECO:0000259" key="5">
    <source>
        <dbReference type="Pfam" id="PF14490"/>
    </source>
</evidence>
<proteinExistence type="inferred from homology"/>
<reference evidence="8 9" key="3">
    <citation type="submission" date="2023-06" db="EMBL/GenBank/DDBJ databases">
        <authorList>
            <person name="Zeman M."/>
            <person name="Kubasova T."/>
            <person name="Jahodarova E."/>
            <person name="Nykrynova M."/>
            <person name="Rychlik I."/>
        </authorList>
    </citation>
    <scope>NUCLEOTIDE SEQUENCE [LARGE SCALE GENOMIC DNA]</scope>
    <source>
        <strain evidence="8 9">ET39</strain>
    </source>
</reference>
<reference evidence="8 9" key="2">
    <citation type="submission" date="2023-06" db="EMBL/GenBank/DDBJ databases">
        <title>Identification and characterization of horizontal gene transfer across gut microbiota members of farm animals based on homology search.</title>
        <authorList>
            <person name="Schwarzerova J."/>
            <person name="Nykrynova M."/>
            <person name="Jureckova K."/>
            <person name="Cejkova D."/>
            <person name="Rychlik I."/>
        </authorList>
    </citation>
    <scope>NUCLEOTIDE SEQUENCE [LARGE SCALE GENOMIC DNA]</scope>
    <source>
        <strain evidence="8 9">ET39</strain>
    </source>
</reference>
<evidence type="ECO:0000259" key="6">
    <source>
        <dbReference type="Pfam" id="PF18335"/>
    </source>
</evidence>
<keyword evidence="1 3" id="KW-0547">Nucleotide-binding</keyword>
<gene>
    <name evidence="3" type="primary">recD2</name>
    <name evidence="8" type="ORF">QUV96_00895</name>
</gene>
<comment type="similarity">
    <text evidence="3">Belongs to the RecD family. RecD2 subfamily.</text>
</comment>
<sequence>MEEQLTEIKAKCTFLLFQNPSNHYVVARFERMDASHASLIGVGHIKQLERDAIYRLQGVYVQHPKYGMQLQIRSCERILTDDEDMLVRFLSSAHFSGIGKTTAQRIVDTLGRDVIDAIRSDAQVLDQVPGMNEKKKQAILQGLRATAVFDDAYARLSASGLNTRQIARLEDVYGDDFLEELKEDPYRPFFEIDGFSLRASEQLAACLGVEMQEERHLQAQLLNLLRQSCFQSGSTCLPKESFLSLAAQRLSPEIDAEVLLAKLCAAHAVVEWDECVYDERQYTAEVTIAQKLRQLSEERSHPGEEELLAGIRSIEQEFNITYDERQIDAITGFFAHSFLILNGGPGTGKTTTIRGILQLYQRLYPSDEILLAAPTGRAAKRLSELSSYPASTIHSLLKWDLETNTFLVDEKDPLHCDVLIVDEFSMVDNRLFAQLLRGLPANAKLMLIGDYDQLPSVSSGQVLYDLIASERFPLYSLQRIYRQADGSGIAALASAIREQQPLSFDRDVRFIDCTPAQLRKAVWEVVASALEKGYDAKDVQVLAPKYQGGCGIDVLNRDLQALLNPPDPFKREITVGVRIFREGDKVLQLRNMREDAVCNGDIGEIIEISSEGEEGIQGPVIVVAFDDQIVEYAQETLSYLTHAYCISIHKSQGNEYPIVVLPIVREYQFMLNRRLLYTAITRAKSGLVLLGERELLESALQKNDHHVRHTGLVDQLHRFFGPSDELEIPAPPILE</sequence>
<feature type="domain" description="UvrD-like helicase C-terminal" evidence="4">
    <location>
        <begin position="642"/>
        <end position="689"/>
    </location>
</feature>
<keyword evidence="3" id="KW-0347">Helicase</keyword>
<feature type="domain" description="ATP-dependent RecD2 DNA helicase OB-fold" evidence="7">
    <location>
        <begin position="7"/>
        <end position="78"/>
    </location>
</feature>
<keyword evidence="9" id="KW-1185">Reference proteome</keyword>
<dbReference type="PANTHER" id="PTHR43788">
    <property type="entry name" value="DNA2/NAM7 HELICASE FAMILY MEMBER"/>
    <property type="match status" value="1"/>
</dbReference>
<dbReference type="RefSeq" id="WP_289606661.1">
    <property type="nucleotide sequence ID" value="NZ_JAUDCG010000003.1"/>
</dbReference>
<keyword evidence="2 3" id="KW-0067">ATP-binding</keyword>
<dbReference type="InterPro" id="IPR006345">
    <property type="entry name" value="RecD2"/>
</dbReference>
<dbReference type="Pfam" id="PF23139">
    <property type="entry name" value="OB_YrrC"/>
    <property type="match status" value="1"/>
</dbReference>
<keyword evidence="3" id="KW-0413">Isomerase</keyword>
<dbReference type="HAMAP" id="MF_01488">
    <property type="entry name" value="RecD2"/>
    <property type="match status" value="1"/>
</dbReference>
<dbReference type="InterPro" id="IPR029493">
    <property type="entry name" value="RecD2-like_HHH"/>
</dbReference>
<dbReference type="Gene3D" id="2.30.30.940">
    <property type="match status" value="1"/>
</dbReference>
<dbReference type="PANTHER" id="PTHR43788:SF6">
    <property type="entry name" value="DNA HELICASE B"/>
    <property type="match status" value="1"/>
</dbReference>
<dbReference type="Gene3D" id="1.10.10.2220">
    <property type="match status" value="1"/>
</dbReference>
<accession>A0ABT7U9B7</accession>
<keyword evidence="3" id="KW-0378">Hydrolase</keyword>
<evidence type="ECO:0000256" key="3">
    <source>
        <dbReference type="HAMAP-Rule" id="MF_01488"/>
    </source>
</evidence>
<dbReference type="SUPFAM" id="SSF52540">
    <property type="entry name" value="P-loop containing nucleoside triphosphate hydrolases"/>
    <property type="match status" value="1"/>
</dbReference>
<dbReference type="NCBIfam" id="TIGR01448">
    <property type="entry name" value="recD_rel"/>
    <property type="match status" value="1"/>
</dbReference>
<dbReference type="EC" id="5.6.2.3" evidence="3"/>
<dbReference type="InterPro" id="IPR027417">
    <property type="entry name" value="P-loop_NTPase"/>
</dbReference>
<reference evidence="9" key="1">
    <citation type="submission" date="2023-06" db="EMBL/GenBank/DDBJ databases">
        <title>Identification and characterization of horizontal gene transfer across gut microbiota members of farm animals based on homology search.</title>
        <authorList>
            <person name="Zeman M."/>
            <person name="Kubasova T."/>
            <person name="Jahodarova E."/>
            <person name="Nykrynova M."/>
            <person name="Rychlik I."/>
        </authorList>
    </citation>
    <scope>NUCLEOTIDE SEQUENCE [LARGE SCALE GENOMIC DNA]</scope>
    <source>
        <strain evidence="9">ET39</strain>
    </source>
</reference>
<protein>
    <recommendedName>
        <fullName evidence="3">ATP-dependent RecD2 DNA helicase</fullName>
        <ecNumber evidence="3">5.6.2.3</ecNumber>
    </recommendedName>
    <alternativeName>
        <fullName evidence="3">DNA 5'-3' helicase subunit RecD2</fullName>
    </alternativeName>
</protein>
<dbReference type="Pfam" id="PF18335">
    <property type="entry name" value="SH3_13"/>
    <property type="match status" value="1"/>
</dbReference>
<organism evidence="8 9">
    <name type="scientific">Amedibacillus dolichus</name>
    <dbReference type="NCBI Taxonomy" id="31971"/>
    <lineage>
        <taxon>Bacteria</taxon>
        <taxon>Bacillati</taxon>
        <taxon>Bacillota</taxon>
        <taxon>Erysipelotrichia</taxon>
        <taxon>Erysipelotrichales</taxon>
        <taxon>Erysipelotrichaceae</taxon>
        <taxon>Amedibacillus</taxon>
    </lineage>
</organism>
<dbReference type="CDD" id="cd18809">
    <property type="entry name" value="SF1_C_RecD"/>
    <property type="match status" value="1"/>
</dbReference>
<feature type="domain" description="ATP-dependent RecD2 DNA helicase-like helix-hairpin-helix" evidence="5">
    <location>
        <begin position="150"/>
        <end position="236"/>
    </location>
</feature>
<dbReference type="Pfam" id="PF13538">
    <property type="entry name" value="UvrD_C_2"/>
    <property type="match status" value="1"/>
</dbReference>
<comment type="catalytic activity">
    <reaction evidence="3">
        <text>ATP + H2O = ADP + phosphate + H(+)</text>
        <dbReference type="Rhea" id="RHEA:13065"/>
        <dbReference type="ChEBI" id="CHEBI:15377"/>
        <dbReference type="ChEBI" id="CHEBI:15378"/>
        <dbReference type="ChEBI" id="CHEBI:30616"/>
        <dbReference type="ChEBI" id="CHEBI:43474"/>
        <dbReference type="ChEBI" id="CHEBI:456216"/>
        <dbReference type="EC" id="5.6.2.3"/>
    </reaction>
</comment>
<keyword evidence="3" id="KW-0238">DNA-binding</keyword>
<evidence type="ECO:0000259" key="7">
    <source>
        <dbReference type="Pfam" id="PF23139"/>
    </source>
</evidence>
<evidence type="ECO:0000256" key="1">
    <source>
        <dbReference type="ARBA" id="ARBA00022741"/>
    </source>
</evidence>
<evidence type="ECO:0000259" key="4">
    <source>
        <dbReference type="Pfam" id="PF13538"/>
    </source>
</evidence>
<dbReference type="Proteomes" id="UP001529340">
    <property type="component" value="Unassembled WGS sequence"/>
</dbReference>
<feature type="domain" description="ATP-dependent RecD2 DNA helicase SH3" evidence="6">
    <location>
        <begin position="555"/>
        <end position="613"/>
    </location>
</feature>
<comment type="function">
    <text evidence="3">DNA-dependent ATPase and ATP-dependent 5'-3' DNA helicase. Has no activity on blunt DNA or DNA with 3'-overhangs, requires at least 10 bases of 5'-ssDNA for helicase activity.</text>
</comment>
<evidence type="ECO:0000313" key="9">
    <source>
        <dbReference type="Proteomes" id="UP001529340"/>
    </source>
</evidence>
<dbReference type="InterPro" id="IPR050534">
    <property type="entry name" value="Coronavir_polyprotein_1ab"/>
</dbReference>
<dbReference type="Pfam" id="PF13245">
    <property type="entry name" value="AAA_19"/>
    <property type="match status" value="1"/>
</dbReference>
<dbReference type="InterPro" id="IPR027785">
    <property type="entry name" value="UvrD-like_helicase_C"/>
</dbReference>
<evidence type="ECO:0000256" key="2">
    <source>
        <dbReference type="ARBA" id="ARBA00022840"/>
    </source>
</evidence>
<name>A0ABT7U9B7_9FIRM</name>
<dbReference type="InterPro" id="IPR041451">
    <property type="entry name" value="RecD2_SH13"/>
</dbReference>